<dbReference type="PANTHER" id="PTHR46586">
    <property type="entry name" value="ANKYRIN REPEAT-CONTAINING PROTEIN"/>
    <property type="match status" value="1"/>
</dbReference>
<dbReference type="Proteomes" id="UP000204584">
    <property type="component" value="Segment"/>
</dbReference>
<evidence type="ECO:0000313" key="3">
    <source>
        <dbReference type="Proteomes" id="UP000204584"/>
    </source>
</evidence>
<dbReference type="InterPro" id="IPR036770">
    <property type="entry name" value="Ankyrin_rpt-contain_sf"/>
</dbReference>
<proteinExistence type="predicted"/>
<dbReference type="EMBL" id="KC977571">
    <property type="protein sequence ID" value="ATE82231.1"/>
    <property type="molecule type" value="Genomic_DNA"/>
</dbReference>
<organism evidence="2 3">
    <name type="scientific">Pandoravirus salinus</name>
    <dbReference type="NCBI Taxonomy" id="1349410"/>
    <lineage>
        <taxon>Viruses</taxon>
        <taxon>Pandoravirus</taxon>
    </lineage>
</organism>
<sequence>MAIILQDHLDGDRDAVMAERVCRLWAGLLARARLKRRRFRGARFIGWAAGADNLIVVEWARAQGCPWDAETCAEAARGGHLHVLAWLRDKGCPWDESTCTKAARGGHVDVIKWARANGCPCDMKSCACAAAVGGHIHMLAWVHATGGRARRRLLLRQRCIGRACRCHPVAARKRLRLECLDVRHRRQGGLPTVAQMAARQRLPVGRVDMPVCGISRRSRHAPMGARPRLSVGPPHVHRSG</sequence>
<gene>
    <name evidence="2" type="ORF">psal_cds_787</name>
</gene>
<dbReference type="GeneID" id="34568306"/>
<dbReference type="KEGG" id="vg:34568306"/>
<keyword evidence="3" id="KW-1185">Reference proteome</keyword>
<protein>
    <submittedName>
        <fullName evidence="2">Ankyrin repeat domain containing protein</fullName>
    </submittedName>
</protein>
<dbReference type="RefSeq" id="YP_009430070.1">
    <property type="nucleotide sequence ID" value="NC_022098.1"/>
</dbReference>
<dbReference type="SUPFAM" id="SSF140860">
    <property type="entry name" value="Pseudo ankyrin repeat-like"/>
    <property type="match status" value="1"/>
</dbReference>
<dbReference type="PANTHER" id="PTHR46586:SF3">
    <property type="entry name" value="ANKYRIN REPEAT-CONTAINING PROTEIN"/>
    <property type="match status" value="1"/>
</dbReference>
<name>A0A291ATK8_9VIRU</name>
<evidence type="ECO:0000313" key="2">
    <source>
        <dbReference type="EMBL" id="ATE82231.1"/>
    </source>
</evidence>
<reference evidence="2 3" key="1">
    <citation type="journal article" date="2013" name="Science">
        <title>Pandoraviruses: amoeba viruses with genomes up to 2.5 Mb reaching that of parasitic eukaryotes.</title>
        <authorList>
            <person name="Philippe N."/>
            <person name="Legendre M."/>
            <person name="Doutre G."/>
            <person name="Coute Y."/>
            <person name="Poirot O."/>
            <person name="Lescot M."/>
            <person name="Arslan D."/>
            <person name="Seltzer V."/>
            <person name="Bertaux L."/>
            <person name="Bruley C."/>
            <person name="Garin J."/>
            <person name="Claverie J.M."/>
            <person name="Abergel C."/>
        </authorList>
    </citation>
    <scope>NUCLEOTIDE SEQUENCE [LARGE SCALE GENOMIC DNA]</scope>
</reference>
<accession>A0A291ATK8</accession>
<dbReference type="InterPro" id="IPR052050">
    <property type="entry name" value="SecEffector_AnkRepeat"/>
</dbReference>
<feature type="region of interest" description="Disordered" evidence="1">
    <location>
        <begin position="217"/>
        <end position="240"/>
    </location>
</feature>
<dbReference type="Gene3D" id="1.25.40.20">
    <property type="entry name" value="Ankyrin repeat-containing domain"/>
    <property type="match status" value="1"/>
</dbReference>
<evidence type="ECO:0000256" key="1">
    <source>
        <dbReference type="SAM" id="MobiDB-lite"/>
    </source>
</evidence>